<dbReference type="EMBL" id="JALNTZ010000007">
    <property type="protein sequence ID" value="KAJ3645180.1"/>
    <property type="molecule type" value="Genomic_DNA"/>
</dbReference>
<sequence>MIVLIVKLWEKIINVVLDVKMGRDTLNSRLPRSSSIDSMVEAVWAESVEAAAEPAATPEKRPSLRPDRPLALVSPSVGRRMKGQRGINGEWTLGNGTTL</sequence>
<feature type="region of interest" description="Disordered" evidence="1">
    <location>
        <begin position="51"/>
        <end position="99"/>
    </location>
</feature>
<protein>
    <submittedName>
        <fullName evidence="2">Uncharacterized protein</fullName>
    </submittedName>
</protein>
<feature type="compositionally biased region" description="Basic and acidic residues" evidence="1">
    <location>
        <begin position="58"/>
        <end position="68"/>
    </location>
</feature>
<evidence type="ECO:0000313" key="2">
    <source>
        <dbReference type="EMBL" id="KAJ3645180.1"/>
    </source>
</evidence>
<gene>
    <name evidence="2" type="ORF">Zmor_022860</name>
</gene>
<dbReference type="Proteomes" id="UP001168821">
    <property type="component" value="Unassembled WGS sequence"/>
</dbReference>
<organism evidence="2 3">
    <name type="scientific">Zophobas morio</name>
    <dbReference type="NCBI Taxonomy" id="2755281"/>
    <lineage>
        <taxon>Eukaryota</taxon>
        <taxon>Metazoa</taxon>
        <taxon>Ecdysozoa</taxon>
        <taxon>Arthropoda</taxon>
        <taxon>Hexapoda</taxon>
        <taxon>Insecta</taxon>
        <taxon>Pterygota</taxon>
        <taxon>Neoptera</taxon>
        <taxon>Endopterygota</taxon>
        <taxon>Coleoptera</taxon>
        <taxon>Polyphaga</taxon>
        <taxon>Cucujiformia</taxon>
        <taxon>Tenebrionidae</taxon>
        <taxon>Zophobas</taxon>
    </lineage>
</organism>
<proteinExistence type="predicted"/>
<accession>A0AA38HWT7</accession>
<evidence type="ECO:0000313" key="3">
    <source>
        <dbReference type="Proteomes" id="UP001168821"/>
    </source>
</evidence>
<reference evidence="2" key="1">
    <citation type="journal article" date="2023" name="G3 (Bethesda)">
        <title>Whole genome assemblies of Zophobas morio and Tenebrio molitor.</title>
        <authorList>
            <person name="Kaur S."/>
            <person name="Stinson S.A."/>
            <person name="diCenzo G.C."/>
        </authorList>
    </citation>
    <scope>NUCLEOTIDE SEQUENCE</scope>
    <source>
        <strain evidence="2">QUZm001</strain>
    </source>
</reference>
<dbReference type="AlphaFoldDB" id="A0AA38HWT7"/>
<name>A0AA38HWT7_9CUCU</name>
<evidence type="ECO:0000256" key="1">
    <source>
        <dbReference type="SAM" id="MobiDB-lite"/>
    </source>
</evidence>
<keyword evidence="3" id="KW-1185">Reference proteome</keyword>
<comment type="caution">
    <text evidence="2">The sequence shown here is derived from an EMBL/GenBank/DDBJ whole genome shotgun (WGS) entry which is preliminary data.</text>
</comment>